<dbReference type="InterPro" id="IPR036852">
    <property type="entry name" value="Peptidase_S8/S53_dom_sf"/>
</dbReference>
<dbReference type="OrthoDB" id="10256524at2759"/>
<dbReference type="InterPro" id="IPR023828">
    <property type="entry name" value="Peptidase_S8_Ser-AS"/>
</dbReference>
<dbReference type="GeneID" id="70189720"/>
<feature type="domain" description="Peptidase S8/S53" evidence="5">
    <location>
        <begin position="490"/>
        <end position="862"/>
    </location>
</feature>
<dbReference type="Pfam" id="PF00082">
    <property type="entry name" value="Peptidase_S8"/>
    <property type="match status" value="1"/>
</dbReference>
<dbReference type="PROSITE" id="PS51892">
    <property type="entry name" value="SUBTILASE"/>
    <property type="match status" value="1"/>
</dbReference>
<feature type="active site" description="Charge relay system" evidence="4">
    <location>
        <position position="803"/>
    </location>
</feature>
<dbReference type="InterPro" id="IPR051048">
    <property type="entry name" value="Peptidase_S8/S53_subtilisin"/>
</dbReference>
<dbReference type="PROSITE" id="PS00138">
    <property type="entry name" value="SUBTILASE_SER"/>
    <property type="match status" value="1"/>
</dbReference>
<proteinExistence type="inferred from homology"/>
<evidence type="ECO:0000256" key="4">
    <source>
        <dbReference type="PROSITE-ProRule" id="PRU01240"/>
    </source>
</evidence>
<accession>A0A9P9BTY0</accession>
<evidence type="ECO:0000256" key="2">
    <source>
        <dbReference type="ARBA" id="ARBA00022801"/>
    </source>
</evidence>
<dbReference type="RefSeq" id="XP_046016137.1">
    <property type="nucleotide sequence ID" value="XM_046160174.1"/>
</dbReference>
<evidence type="ECO:0000259" key="5">
    <source>
        <dbReference type="Pfam" id="PF00082"/>
    </source>
</evidence>
<dbReference type="AlphaFoldDB" id="A0A9P9BTY0"/>
<dbReference type="PANTHER" id="PTHR43399">
    <property type="entry name" value="SUBTILISIN-RELATED"/>
    <property type="match status" value="1"/>
</dbReference>
<dbReference type="InterPro" id="IPR008979">
    <property type="entry name" value="Galactose-bd-like_sf"/>
</dbReference>
<keyword evidence="1 4" id="KW-0645">Protease</keyword>
<organism evidence="6 7">
    <name type="scientific">Microdochium trichocladiopsis</name>
    <dbReference type="NCBI Taxonomy" id="1682393"/>
    <lineage>
        <taxon>Eukaryota</taxon>
        <taxon>Fungi</taxon>
        <taxon>Dikarya</taxon>
        <taxon>Ascomycota</taxon>
        <taxon>Pezizomycotina</taxon>
        <taxon>Sordariomycetes</taxon>
        <taxon>Xylariomycetidae</taxon>
        <taxon>Xylariales</taxon>
        <taxon>Microdochiaceae</taxon>
        <taxon>Microdochium</taxon>
    </lineage>
</organism>
<keyword evidence="3 4" id="KW-0720">Serine protease</keyword>
<evidence type="ECO:0000313" key="7">
    <source>
        <dbReference type="Proteomes" id="UP000756346"/>
    </source>
</evidence>
<dbReference type="InterPro" id="IPR034058">
    <property type="entry name" value="TagA/B/C/D_pept_dom"/>
</dbReference>
<dbReference type="EMBL" id="JAGTJQ010000003">
    <property type="protein sequence ID" value="KAH7036044.1"/>
    <property type="molecule type" value="Genomic_DNA"/>
</dbReference>
<dbReference type="Gene3D" id="3.40.50.200">
    <property type="entry name" value="Peptidase S8/S53 domain"/>
    <property type="match status" value="1"/>
</dbReference>
<dbReference type="GO" id="GO:0004252">
    <property type="term" value="F:serine-type endopeptidase activity"/>
    <property type="evidence" value="ECO:0007669"/>
    <property type="project" value="UniProtKB-UniRule"/>
</dbReference>
<dbReference type="SUPFAM" id="SSF49785">
    <property type="entry name" value="Galactose-binding domain-like"/>
    <property type="match status" value="1"/>
</dbReference>
<dbReference type="InterPro" id="IPR000209">
    <property type="entry name" value="Peptidase_S8/S53_dom"/>
</dbReference>
<dbReference type="CDD" id="cd04842">
    <property type="entry name" value="Peptidases_S8_Kp43_protease"/>
    <property type="match status" value="1"/>
</dbReference>
<dbReference type="GO" id="GO:0006508">
    <property type="term" value="P:proteolysis"/>
    <property type="evidence" value="ECO:0007669"/>
    <property type="project" value="UniProtKB-KW"/>
</dbReference>
<feature type="active site" description="Charge relay system" evidence="4">
    <location>
        <position position="542"/>
    </location>
</feature>
<evidence type="ECO:0000256" key="1">
    <source>
        <dbReference type="ARBA" id="ARBA00022670"/>
    </source>
</evidence>
<dbReference type="PRINTS" id="PR00723">
    <property type="entry name" value="SUBTILISIN"/>
</dbReference>
<gene>
    <name evidence="6" type="ORF">B0I36DRAFT_373285</name>
</gene>
<comment type="similarity">
    <text evidence="4">Belongs to the peptidase S8 family.</text>
</comment>
<protein>
    <submittedName>
        <fullName evidence="6">Peptidase S8/S53 domain-containing protein</fullName>
    </submittedName>
</protein>
<name>A0A9P9BTY0_9PEZI</name>
<reference evidence="6" key="1">
    <citation type="journal article" date="2021" name="Nat. Commun.">
        <title>Genetic determinants of endophytism in the Arabidopsis root mycobiome.</title>
        <authorList>
            <person name="Mesny F."/>
            <person name="Miyauchi S."/>
            <person name="Thiergart T."/>
            <person name="Pickel B."/>
            <person name="Atanasova L."/>
            <person name="Karlsson M."/>
            <person name="Huettel B."/>
            <person name="Barry K.W."/>
            <person name="Haridas S."/>
            <person name="Chen C."/>
            <person name="Bauer D."/>
            <person name="Andreopoulos W."/>
            <person name="Pangilinan J."/>
            <person name="LaButti K."/>
            <person name="Riley R."/>
            <person name="Lipzen A."/>
            <person name="Clum A."/>
            <person name="Drula E."/>
            <person name="Henrissat B."/>
            <person name="Kohler A."/>
            <person name="Grigoriev I.V."/>
            <person name="Martin F.M."/>
            <person name="Hacquard S."/>
        </authorList>
    </citation>
    <scope>NUCLEOTIDE SEQUENCE</scope>
    <source>
        <strain evidence="6">MPI-CAGE-CH-0230</strain>
    </source>
</reference>
<dbReference type="Proteomes" id="UP000756346">
    <property type="component" value="Unassembled WGS sequence"/>
</dbReference>
<dbReference type="InterPro" id="IPR015500">
    <property type="entry name" value="Peptidase_S8_subtilisin-rel"/>
</dbReference>
<dbReference type="SUPFAM" id="SSF52743">
    <property type="entry name" value="Subtilisin-like"/>
    <property type="match status" value="1"/>
</dbReference>
<evidence type="ECO:0000313" key="6">
    <source>
        <dbReference type="EMBL" id="KAH7036044.1"/>
    </source>
</evidence>
<evidence type="ECO:0000256" key="3">
    <source>
        <dbReference type="ARBA" id="ARBA00022825"/>
    </source>
</evidence>
<comment type="caution">
    <text evidence="6">The sequence shown here is derived from an EMBL/GenBank/DDBJ whole genome shotgun (WGS) entry which is preliminary data.</text>
</comment>
<dbReference type="Gene3D" id="2.60.120.380">
    <property type="match status" value="1"/>
</dbReference>
<feature type="active site" description="Charge relay system" evidence="4">
    <location>
        <position position="499"/>
    </location>
</feature>
<sequence>MAVAGGPAGYVHAPIHESLTLSALLSVPGSSVTLGTRLESASNADWEYIRGVVWNDDPAGSLFRDSPGSNHTYALGVEWYPQYKRGAADWNPAQLSGERFYNVVGRSHYGDMQFLHCMASVAGEQPGDTKRKVMTWMEVMYKLSSGEDPQITPGALVEDTKLGDLLDTPPDFPGGSVPPRFQPLSYMLAPGSKFLALDIQKRALGSIFHVIQDSYAVGHTQRVPLNEADQASKGYRDAADMCIKLATLRFTGTSWSGPEGVEEFLDRNVFDLDHNATPANDRVTAFVMAPFVVNGNVIAPENVPSHVPRMASKTNFILVQSRGPLTPAQKEDLARSGAHLLEYLGNYTYLCRYEPHDLQPLRDKHYILNVSIYLRELKSTTALKQAVRTETDKEDYEVDCILHEAPGIVPLELAPQVAKAARVGEDNLEISANKIRLVINQKMLPAPAKLDFVNRIEEVHGDDVSNDMARGALFMAGEGGVDLLSSKYEGNGQIICVADTGIDLGTRGENPPDLTRHPAFKDRVIKIETVWEGDDGFDTHGHGTHVCASICGSGVFQDPKNSDIAIQGTAPASKIVVQSISRPYPSNPTLKSLRIPSDLSDKLFQKAYDAGIRIHSNSWGKPWTDEGGQFDYEDQATQIDRFVYGVPLSKVPPDHVHSGAANQTPASHHEDFVILIAAANNGDKPSDRGRWPSQIGAAAAAKNAITVGACGSNRPNDTFAFVQGVGAKAVTGINDTAVFSSRGPTKAPTNGSGVARGRIKPDVVAPGVAILSAASRALAPGNRSRELNGVSVDNDWIFKSGTSMSTPLVAGCVALLREALEDLYGNKSPSSALIKALLVNGAVNFSGKLGPGFGYDYEQGFGRVIVDSSIAMIRNGTFVDGRGARGGDSCSGSTRFDVPGLVQTGSGSERRYESGDLAIPAGIGRCRLVATLAYPDPAGAALQNSMNLIVISGESFRHGNMGRHGGDGFDNINNVEKVLWDNLPGPTFKVIVEIANNWEPHLPASFAVAWDLREMAKL</sequence>
<keyword evidence="7" id="KW-1185">Reference proteome</keyword>
<dbReference type="PANTHER" id="PTHR43399:SF5">
    <property type="entry name" value="PEPTIDASE S8 FAMILY WITH PROTEASE-ASSOCIATED DOMAIN"/>
    <property type="match status" value="1"/>
</dbReference>
<keyword evidence="2 4" id="KW-0378">Hydrolase</keyword>